<protein>
    <submittedName>
        <fullName evidence="3">Conserved protein/domain typically associated with flavoprotein oxygenase DIM6/NTAB family</fullName>
    </submittedName>
</protein>
<dbReference type="EMBL" id="CP001739">
    <property type="protein sequence ID" value="ACZ09617.1"/>
    <property type="molecule type" value="Genomic_DNA"/>
</dbReference>
<evidence type="ECO:0000259" key="2">
    <source>
        <dbReference type="Pfam" id="PF01613"/>
    </source>
</evidence>
<dbReference type="PANTHER" id="PTHR43567:SF5">
    <property type="entry name" value="HYPOTHETICAL CYTOSOLIC PROTEIN"/>
    <property type="match status" value="1"/>
</dbReference>
<dbReference type="SUPFAM" id="SSF50475">
    <property type="entry name" value="FMN-binding split barrel"/>
    <property type="match status" value="1"/>
</dbReference>
<dbReference type="AlphaFoldDB" id="D1AMP3"/>
<dbReference type="InterPro" id="IPR002563">
    <property type="entry name" value="Flavin_Rdtase-like_dom"/>
</dbReference>
<proteinExistence type="inferred from homology"/>
<dbReference type="PANTHER" id="PTHR43567">
    <property type="entry name" value="FLAVOREDOXIN-RELATED-RELATED"/>
    <property type="match status" value="1"/>
</dbReference>
<comment type="similarity">
    <text evidence="1">Belongs to the flavoredoxin family.</text>
</comment>
<dbReference type="InterPro" id="IPR052174">
    <property type="entry name" value="Flavoredoxin"/>
</dbReference>
<evidence type="ECO:0000313" key="3">
    <source>
        <dbReference type="EMBL" id="ACZ09617.1"/>
    </source>
</evidence>
<organism evidence="3 4">
    <name type="scientific">Sebaldella termitidis (strain ATCC 33386 / NCTC 11300)</name>
    <dbReference type="NCBI Taxonomy" id="526218"/>
    <lineage>
        <taxon>Bacteria</taxon>
        <taxon>Fusobacteriati</taxon>
        <taxon>Fusobacteriota</taxon>
        <taxon>Fusobacteriia</taxon>
        <taxon>Fusobacteriales</taxon>
        <taxon>Leptotrichiaceae</taxon>
        <taxon>Sebaldella</taxon>
    </lineage>
</organism>
<dbReference type="Gene3D" id="2.30.110.10">
    <property type="entry name" value="Electron Transport, Fmn-binding Protein, Chain A"/>
    <property type="match status" value="1"/>
</dbReference>
<dbReference type="GO" id="GO:0010181">
    <property type="term" value="F:FMN binding"/>
    <property type="evidence" value="ECO:0007669"/>
    <property type="project" value="InterPro"/>
</dbReference>
<reference evidence="3 4" key="2">
    <citation type="journal article" date="2010" name="Stand. Genomic Sci.">
        <title>Complete genome sequence of Sebaldella termitidis type strain (NCTC 11300).</title>
        <authorList>
            <person name="Harmon-Smith M."/>
            <person name="Celia L."/>
            <person name="Chertkov O."/>
            <person name="Lapidus A."/>
            <person name="Copeland A."/>
            <person name="Glavina Del Rio T."/>
            <person name="Nolan M."/>
            <person name="Lucas S."/>
            <person name="Tice H."/>
            <person name="Cheng J.F."/>
            <person name="Han C."/>
            <person name="Detter J.C."/>
            <person name="Bruce D."/>
            <person name="Goodwin L."/>
            <person name="Pitluck S."/>
            <person name="Pati A."/>
            <person name="Liolios K."/>
            <person name="Ivanova N."/>
            <person name="Mavromatis K."/>
            <person name="Mikhailova N."/>
            <person name="Chen A."/>
            <person name="Palaniappan K."/>
            <person name="Land M."/>
            <person name="Hauser L."/>
            <person name="Chang Y.J."/>
            <person name="Jeffries C.D."/>
            <person name="Brettin T."/>
            <person name="Goker M."/>
            <person name="Beck B."/>
            <person name="Bristow J."/>
            <person name="Eisen J.A."/>
            <person name="Markowitz V."/>
            <person name="Hugenholtz P."/>
            <person name="Kyrpides N.C."/>
            <person name="Klenk H.P."/>
            <person name="Chen F."/>
        </authorList>
    </citation>
    <scope>NUCLEOTIDE SEQUENCE [LARGE SCALE GENOMIC DNA]</scope>
    <source>
        <strain evidence="4">ATCC 33386 / NCTC 11300</strain>
    </source>
</reference>
<sequence>MNMEKTMSKIKNGAFLSVRSRTKVNTMTIGWGYMGIMWNKPYFMVLVRPHRYTNELLENGEDFTVSIPFGSNLNKELGICGTKSGIDIDKSEIVEFVPSKLTKSPVIKGCDMYYECKIRFKQLMNGEEFPEDVKSANYPQKDYHYMYFGEIIECYSNDGK</sequence>
<dbReference type="KEGG" id="str:Sterm_2772"/>
<dbReference type="Proteomes" id="UP000000845">
    <property type="component" value="Chromosome"/>
</dbReference>
<dbReference type="InterPro" id="IPR012349">
    <property type="entry name" value="Split_barrel_FMN-bd"/>
</dbReference>
<accession>D1AMP3</accession>
<evidence type="ECO:0000313" key="4">
    <source>
        <dbReference type="Proteomes" id="UP000000845"/>
    </source>
</evidence>
<evidence type="ECO:0000256" key="1">
    <source>
        <dbReference type="ARBA" id="ARBA00038054"/>
    </source>
</evidence>
<dbReference type="GO" id="GO:0016646">
    <property type="term" value="F:oxidoreductase activity, acting on the CH-NH group of donors, NAD or NADP as acceptor"/>
    <property type="evidence" value="ECO:0007669"/>
    <property type="project" value="UniProtKB-ARBA"/>
</dbReference>
<dbReference type="HOGENOM" id="CLU_102849_0_0_0"/>
<dbReference type="STRING" id="526218.Sterm_2772"/>
<dbReference type="Pfam" id="PF01613">
    <property type="entry name" value="Flavin_Reduct"/>
    <property type="match status" value="1"/>
</dbReference>
<dbReference type="eggNOG" id="COG1853">
    <property type="taxonomic scope" value="Bacteria"/>
</dbReference>
<feature type="domain" description="Flavin reductase like" evidence="2">
    <location>
        <begin position="17"/>
        <end position="155"/>
    </location>
</feature>
<gene>
    <name evidence="3" type="ordered locus">Sterm_2772</name>
</gene>
<keyword evidence="4" id="KW-1185">Reference proteome</keyword>
<name>D1AMP3_SEBTE</name>
<reference evidence="4" key="1">
    <citation type="submission" date="2009-09" db="EMBL/GenBank/DDBJ databases">
        <title>The complete chromosome of Sebaldella termitidis ATCC 33386.</title>
        <authorList>
            <consortium name="US DOE Joint Genome Institute (JGI-PGF)"/>
            <person name="Lucas S."/>
            <person name="Copeland A."/>
            <person name="Lapidus A."/>
            <person name="Glavina del Rio T."/>
            <person name="Dalin E."/>
            <person name="Tice H."/>
            <person name="Bruce D."/>
            <person name="Goodwin L."/>
            <person name="Pitluck S."/>
            <person name="Kyrpides N."/>
            <person name="Mavromatis K."/>
            <person name="Ivanova N."/>
            <person name="Mikhailova N."/>
            <person name="Sims D."/>
            <person name="Meincke L."/>
            <person name="Brettin T."/>
            <person name="Detter J.C."/>
            <person name="Han C."/>
            <person name="Larimer F."/>
            <person name="Land M."/>
            <person name="Hauser L."/>
            <person name="Markowitz V."/>
            <person name="Cheng J.F."/>
            <person name="Hugenholtz P."/>
            <person name="Woyke T."/>
            <person name="Wu D."/>
            <person name="Eisen J.A."/>
        </authorList>
    </citation>
    <scope>NUCLEOTIDE SEQUENCE [LARGE SCALE GENOMIC DNA]</scope>
    <source>
        <strain evidence="4">ATCC 33386 / NCTC 11300</strain>
    </source>
</reference>